<evidence type="ECO:0000256" key="2">
    <source>
        <dbReference type="ARBA" id="ARBA00022679"/>
    </source>
</evidence>
<keyword evidence="3 10" id="KW-0812">Transmembrane</keyword>
<dbReference type="InterPro" id="IPR001594">
    <property type="entry name" value="Palmitoyltrfase_DHHC"/>
</dbReference>
<evidence type="ECO:0000256" key="1">
    <source>
        <dbReference type="ARBA" id="ARBA00004141"/>
    </source>
</evidence>
<reference evidence="13 14" key="1">
    <citation type="submission" date="2024-03" db="EMBL/GenBank/DDBJ databases">
        <authorList>
            <person name="Brejova B."/>
        </authorList>
    </citation>
    <scope>NUCLEOTIDE SEQUENCE [LARGE SCALE GENOMIC DNA]</scope>
    <source>
        <strain evidence="13 14">CBS 14171</strain>
    </source>
</reference>
<feature type="transmembrane region" description="Helical" evidence="10">
    <location>
        <begin position="41"/>
        <end position="59"/>
    </location>
</feature>
<evidence type="ECO:0000259" key="12">
    <source>
        <dbReference type="Pfam" id="PF01529"/>
    </source>
</evidence>
<evidence type="ECO:0000313" key="14">
    <source>
        <dbReference type="Proteomes" id="UP001497383"/>
    </source>
</evidence>
<protein>
    <recommendedName>
        <fullName evidence="10">Palmitoyltransferase</fullName>
        <ecNumber evidence="10">2.3.1.225</ecNumber>
    </recommendedName>
</protein>
<name>A0ABP0ZVY9_9ASCO</name>
<dbReference type="RefSeq" id="XP_066832852.1">
    <property type="nucleotide sequence ID" value="XM_066976299.1"/>
</dbReference>
<evidence type="ECO:0000256" key="4">
    <source>
        <dbReference type="ARBA" id="ARBA00022989"/>
    </source>
</evidence>
<dbReference type="Proteomes" id="UP001497383">
    <property type="component" value="Chromosome 8"/>
</dbReference>
<keyword evidence="4 10" id="KW-1133">Transmembrane helix</keyword>
<feature type="transmembrane region" description="Helical" evidence="10">
    <location>
        <begin position="7"/>
        <end position="29"/>
    </location>
</feature>
<comment type="catalytic activity">
    <reaction evidence="9 10">
        <text>L-cysteinyl-[protein] + hexadecanoyl-CoA = S-hexadecanoyl-L-cysteinyl-[protein] + CoA</text>
        <dbReference type="Rhea" id="RHEA:36683"/>
        <dbReference type="Rhea" id="RHEA-COMP:10131"/>
        <dbReference type="Rhea" id="RHEA-COMP:11032"/>
        <dbReference type="ChEBI" id="CHEBI:29950"/>
        <dbReference type="ChEBI" id="CHEBI:57287"/>
        <dbReference type="ChEBI" id="CHEBI:57379"/>
        <dbReference type="ChEBI" id="CHEBI:74151"/>
        <dbReference type="EC" id="2.3.1.225"/>
    </reaction>
</comment>
<keyword evidence="14" id="KW-1185">Reference proteome</keyword>
<evidence type="ECO:0000256" key="6">
    <source>
        <dbReference type="ARBA" id="ARBA00023139"/>
    </source>
</evidence>
<keyword evidence="6" id="KW-0564">Palmitate</keyword>
<comment type="domain">
    <text evidence="10">The DHHC domain is required for palmitoyltransferase activity.</text>
</comment>
<dbReference type="Pfam" id="PF01529">
    <property type="entry name" value="DHHC"/>
    <property type="match status" value="1"/>
</dbReference>
<comment type="similarity">
    <text evidence="10">Belongs to the DHHC palmitoyltransferase family.</text>
</comment>
<dbReference type="PROSITE" id="PS50216">
    <property type="entry name" value="DHHC"/>
    <property type="match status" value="1"/>
</dbReference>
<keyword evidence="8 10" id="KW-0012">Acyltransferase</keyword>
<feature type="transmembrane region" description="Helical" evidence="10">
    <location>
        <begin position="166"/>
        <end position="186"/>
    </location>
</feature>
<feature type="transmembrane region" description="Helical" evidence="10">
    <location>
        <begin position="126"/>
        <end position="146"/>
    </location>
</feature>
<dbReference type="GeneID" id="92211110"/>
<keyword evidence="2 10" id="KW-0808">Transferase</keyword>
<evidence type="ECO:0000256" key="10">
    <source>
        <dbReference type="RuleBase" id="RU079119"/>
    </source>
</evidence>
<dbReference type="PANTHER" id="PTHR12246">
    <property type="entry name" value="PALMITOYLTRANSFERASE ZDHHC16"/>
    <property type="match status" value="1"/>
</dbReference>
<evidence type="ECO:0000256" key="8">
    <source>
        <dbReference type="ARBA" id="ARBA00023315"/>
    </source>
</evidence>
<feature type="region of interest" description="Disordered" evidence="11">
    <location>
        <begin position="261"/>
        <end position="292"/>
    </location>
</feature>
<keyword evidence="5 10" id="KW-0472">Membrane</keyword>
<evidence type="ECO:0000256" key="7">
    <source>
        <dbReference type="ARBA" id="ARBA00023288"/>
    </source>
</evidence>
<dbReference type="InterPro" id="IPR039859">
    <property type="entry name" value="PFA4/ZDH16/20/ERF2-like"/>
</dbReference>
<feature type="domain" description="Palmitoyltransferase DHHC" evidence="12">
    <location>
        <begin position="77"/>
        <end position="204"/>
    </location>
</feature>
<gene>
    <name evidence="13" type="ORF">LODBEIA_P59140</name>
</gene>
<dbReference type="EMBL" id="OZ022412">
    <property type="protein sequence ID" value="CAK9442171.1"/>
    <property type="molecule type" value="Genomic_DNA"/>
</dbReference>
<evidence type="ECO:0000256" key="5">
    <source>
        <dbReference type="ARBA" id="ARBA00023136"/>
    </source>
</evidence>
<dbReference type="EC" id="2.3.1.225" evidence="10"/>
<evidence type="ECO:0000256" key="3">
    <source>
        <dbReference type="ARBA" id="ARBA00022692"/>
    </source>
</evidence>
<proteinExistence type="inferred from homology"/>
<organism evidence="13 14">
    <name type="scientific">Lodderomyces beijingensis</name>
    <dbReference type="NCBI Taxonomy" id="1775926"/>
    <lineage>
        <taxon>Eukaryota</taxon>
        <taxon>Fungi</taxon>
        <taxon>Dikarya</taxon>
        <taxon>Ascomycota</taxon>
        <taxon>Saccharomycotina</taxon>
        <taxon>Pichiomycetes</taxon>
        <taxon>Debaryomycetaceae</taxon>
        <taxon>Candida/Lodderomyces clade</taxon>
        <taxon>Lodderomyces</taxon>
    </lineage>
</organism>
<evidence type="ECO:0000256" key="9">
    <source>
        <dbReference type="ARBA" id="ARBA00048048"/>
    </source>
</evidence>
<accession>A0ABP0ZVY9</accession>
<comment type="subcellular location">
    <subcellularLocation>
        <location evidence="1">Membrane</location>
        <topology evidence="1">Multi-pass membrane protein</topology>
    </subcellularLocation>
</comment>
<evidence type="ECO:0000256" key="11">
    <source>
        <dbReference type="SAM" id="MobiDB-lite"/>
    </source>
</evidence>
<keyword evidence="7" id="KW-0449">Lipoprotein</keyword>
<evidence type="ECO:0000313" key="13">
    <source>
        <dbReference type="EMBL" id="CAK9442171.1"/>
    </source>
</evidence>
<sequence>MVAQFQWPILGVVIPVALISVVAYGSHFFILRHHLSAQEQIGYECMVSMIWVSYALAIFKEPGRPPKKYEPRAGEWRRFCKKCQGFRPPRTHHCSQCQQCVLEMDHHCPWTMNCVGHENFPHFMRFLSWILIGCTYLLVQLCSRIMEYYNMSEMPIYLVDKVELSAVIVFTLADLFVLLTIGLLFIRCVWNMGKGMTQIETWEWEQLESQFRQRRLWSQIRENYEKLHKSKLPPLSTWTNASSQQQADEDGMVETHELMQLDSQQEEEEEDASTGNFQNTKRRSRSNSEQVEVPSNFTIDDVIFPYDYGCWGNFTSALGPVYSWMIPCCGPKGNGYDISASKEFEEFDQLGLPWPPNFVYQDIGVRDSNYITKREWRNDMGESLTDYGVDMEAED</sequence>